<dbReference type="InterPro" id="IPR001478">
    <property type="entry name" value="PDZ"/>
</dbReference>
<dbReference type="InterPro" id="IPR017874">
    <property type="entry name" value="CRIC_domain"/>
</dbReference>
<dbReference type="SUPFAM" id="SSF50156">
    <property type="entry name" value="PDZ domain-like"/>
    <property type="match status" value="1"/>
</dbReference>
<feature type="compositionally biased region" description="Low complexity" evidence="2">
    <location>
        <begin position="1238"/>
        <end position="1253"/>
    </location>
</feature>
<dbReference type="EMBL" id="GL435766">
    <property type="protein sequence ID" value="EFN72679.1"/>
    <property type="molecule type" value="Genomic_DNA"/>
</dbReference>
<dbReference type="FunFam" id="2.30.42.10:FF:000060">
    <property type="entry name" value="Connector enhancer of kinase suppressor of Ras 2"/>
    <property type="match status" value="1"/>
</dbReference>
<dbReference type="InterPro" id="IPR001660">
    <property type="entry name" value="SAM"/>
</dbReference>
<dbReference type="SMART" id="SM00454">
    <property type="entry name" value="SAM"/>
    <property type="match status" value="1"/>
</dbReference>
<dbReference type="PANTHER" id="PTHR12844">
    <property type="entry name" value="CONNECTOR ENCHANCER OF KINASE SUPPRESSOR OF RAS"/>
    <property type="match status" value="1"/>
</dbReference>
<reference evidence="7 8" key="1">
    <citation type="journal article" date="2010" name="Science">
        <title>Genomic comparison of the ants Camponotus floridanus and Harpegnathos saltator.</title>
        <authorList>
            <person name="Bonasio R."/>
            <person name="Zhang G."/>
            <person name="Ye C."/>
            <person name="Mutti N.S."/>
            <person name="Fang X."/>
            <person name="Qin N."/>
            <person name="Donahue G."/>
            <person name="Yang P."/>
            <person name="Li Q."/>
            <person name="Li C."/>
            <person name="Zhang P."/>
            <person name="Huang Z."/>
            <person name="Berger S.L."/>
            <person name="Reinberg D."/>
            <person name="Wang J."/>
            <person name="Liebig J."/>
        </authorList>
    </citation>
    <scope>NUCLEOTIDE SEQUENCE [LARGE SCALE GENOMIC DNA]</scope>
    <source>
        <strain evidence="8">C129</strain>
    </source>
</reference>
<feature type="region of interest" description="Disordered" evidence="2">
    <location>
        <begin position="1198"/>
        <end position="1225"/>
    </location>
</feature>
<feature type="compositionally biased region" description="Polar residues" evidence="2">
    <location>
        <begin position="1603"/>
        <end position="1617"/>
    </location>
</feature>
<proteinExistence type="inferred from homology"/>
<protein>
    <submittedName>
        <fullName evidence="7">Connector enhancer of kinase suppressor of ras 3</fullName>
    </submittedName>
</protein>
<dbReference type="SMART" id="SM00228">
    <property type="entry name" value="PDZ"/>
    <property type="match status" value="1"/>
</dbReference>
<dbReference type="SMART" id="SM00233">
    <property type="entry name" value="PH"/>
    <property type="match status" value="1"/>
</dbReference>
<feature type="region of interest" description="Disordered" evidence="2">
    <location>
        <begin position="487"/>
        <end position="526"/>
    </location>
</feature>
<dbReference type="InterPro" id="IPR051566">
    <property type="entry name" value="CNKSR"/>
</dbReference>
<dbReference type="SUPFAM" id="SSF47769">
    <property type="entry name" value="SAM/Pointed domain"/>
    <property type="match status" value="1"/>
</dbReference>
<comment type="similarity">
    <text evidence="1">Belongs to the CNKSR family.</text>
</comment>
<dbReference type="InterPro" id="IPR001849">
    <property type="entry name" value="PH_domain"/>
</dbReference>
<evidence type="ECO:0000313" key="8">
    <source>
        <dbReference type="Proteomes" id="UP000000311"/>
    </source>
</evidence>
<evidence type="ECO:0000256" key="1">
    <source>
        <dbReference type="ARBA" id="ARBA00009498"/>
    </source>
</evidence>
<evidence type="ECO:0000259" key="4">
    <source>
        <dbReference type="PROSITE" id="PS50105"/>
    </source>
</evidence>
<feature type="compositionally biased region" description="Low complexity" evidence="2">
    <location>
        <begin position="513"/>
        <end position="526"/>
    </location>
</feature>
<dbReference type="InterPro" id="IPR013761">
    <property type="entry name" value="SAM/pointed_sf"/>
</dbReference>
<dbReference type="OrthoDB" id="74412at2759"/>
<dbReference type="InParanoid" id="E2A1K6"/>
<dbReference type="Gene3D" id="2.30.42.10">
    <property type="match status" value="1"/>
</dbReference>
<dbReference type="Pfam" id="PF10534">
    <property type="entry name" value="CRIC_ras_sig"/>
    <property type="match status" value="1"/>
</dbReference>
<evidence type="ECO:0000256" key="2">
    <source>
        <dbReference type="SAM" id="MobiDB-lite"/>
    </source>
</evidence>
<evidence type="ECO:0000313" key="7">
    <source>
        <dbReference type="EMBL" id="EFN72679.1"/>
    </source>
</evidence>
<dbReference type="PANTHER" id="PTHR12844:SF42">
    <property type="entry name" value="CONNECTOR ENHANCER OF KSR PROTEIN CNK"/>
    <property type="match status" value="1"/>
</dbReference>
<dbReference type="InterPro" id="IPR036034">
    <property type="entry name" value="PDZ_sf"/>
</dbReference>
<evidence type="ECO:0000259" key="5">
    <source>
        <dbReference type="PROSITE" id="PS50106"/>
    </source>
</evidence>
<feature type="region of interest" description="Disordered" evidence="2">
    <location>
        <begin position="1410"/>
        <end position="1481"/>
    </location>
</feature>
<feature type="domain" description="CRIC" evidence="6">
    <location>
        <begin position="83"/>
        <end position="169"/>
    </location>
</feature>
<dbReference type="STRING" id="104421.E2A1K6"/>
<dbReference type="CDD" id="cd13326">
    <property type="entry name" value="PH_CNK_insect-like"/>
    <property type="match status" value="1"/>
</dbReference>
<feature type="region of interest" description="Disordered" evidence="2">
    <location>
        <begin position="1538"/>
        <end position="1590"/>
    </location>
</feature>
<feature type="domain" description="SAM" evidence="4">
    <location>
        <begin position="3"/>
        <end position="75"/>
    </location>
</feature>
<feature type="domain" description="PH" evidence="3">
    <location>
        <begin position="1015"/>
        <end position="1111"/>
    </location>
</feature>
<dbReference type="Pfam" id="PF00169">
    <property type="entry name" value="PH"/>
    <property type="match status" value="1"/>
</dbReference>
<dbReference type="PROSITE" id="PS50105">
    <property type="entry name" value="SAM_DOMAIN"/>
    <property type="match status" value="1"/>
</dbReference>
<feature type="region of interest" description="Disordered" evidence="2">
    <location>
        <begin position="1238"/>
        <end position="1272"/>
    </location>
</feature>
<keyword evidence="8" id="KW-1185">Reference proteome</keyword>
<feature type="compositionally biased region" description="Basic and acidic residues" evidence="2">
    <location>
        <begin position="1254"/>
        <end position="1272"/>
    </location>
</feature>
<dbReference type="FunCoup" id="E2A1K6">
    <property type="interactions" value="328"/>
</dbReference>
<dbReference type="SUPFAM" id="SSF50729">
    <property type="entry name" value="PH domain-like"/>
    <property type="match status" value="1"/>
</dbReference>
<dbReference type="OMA" id="CQAHSLH"/>
<feature type="compositionally biased region" description="Basic and acidic residues" evidence="2">
    <location>
        <begin position="1538"/>
        <end position="1562"/>
    </location>
</feature>
<name>E2A1K6_CAMFO</name>
<dbReference type="Pfam" id="PF00536">
    <property type="entry name" value="SAM_1"/>
    <property type="match status" value="1"/>
</dbReference>
<feature type="compositionally biased region" description="Polar residues" evidence="2">
    <location>
        <begin position="1286"/>
        <end position="1304"/>
    </location>
</feature>
<feature type="compositionally biased region" description="Basic and acidic residues" evidence="2">
    <location>
        <begin position="1448"/>
        <end position="1463"/>
    </location>
</feature>
<feature type="compositionally biased region" description="Polar residues" evidence="2">
    <location>
        <begin position="500"/>
        <end position="512"/>
    </location>
</feature>
<accession>E2A1K6</accession>
<dbReference type="Proteomes" id="UP000000311">
    <property type="component" value="Unassembled WGS sequence"/>
</dbReference>
<dbReference type="Gene3D" id="1.10.150.50">
    <property type="entry name" value="Transcription Factor, Ets-1"/>
    <property type="match status" value="1"/>
</dbReference>
<feature type="compositionally biased region" description="Pro residues" evidence="2">
    <location>
        <begin position="1688"/>
        <end position="1703"/>
    </location>
</feature>
<dbReference type="PROSITE" id="PS50003">
    <property type="entry name" value="PH_DOMAIN"/>
    <property type="match status" value="1"/>
</dbReference>
<sequence length="1736" mass="195250">MGNAVKNMSEFYSSILYARIRLDNSILPYVHSFMNHSVNGQQLLSLQPEDLEHLSVLKLGHQEIILEAVEYLRNFHYELDRENLQLLALRLSCQAHSLHNELSRQTDSKPVTTQTLSDVASVVMAVKPLVRWLDRPPFCGQLEYNDKKTELMKLSLEMATCAQRDRFAEKPIEEIRTTCDQLAKLADYIIQDTDDPMILQPASLDLATLKKKSGDDLGFYILPSFHGVHQIAEIKFGSAAHQCGKMEEGDEIVQVNYQTVVGWERKNLLELFRESPAEILLTLKRRPRHTKVYGQIYIKPYRLPSNKKTSYTTRWQHNLPSPRPELLTIPDFTMPLPRHMPKNPSPEPASILDTVNMLDTMATDSSDSDSEVEPPLSIRLYSAKPRNLVQRRATITGASPTSKHGIDIEQFWKELKQEHSTTFQLRDKAASCAHGLDNVLPVVNIRPQTCLGLESTKKRKKTDEQTDDKKVQFEEKLTDVESIHPDDAKRTTHNVRERVTPTQSCDDGTNATNKNSNNKKQVMDNVNDSNNISDIIVPLDECNNFIGDTCNINKNTLDNTETGARYVKERGKLDKSYSTPAYDLSDTEDREEDRKLAFLQNPFCKLDLPVHCSNNVPSGASTKTDVCTYTDSAIDEKLKNTNGEHKETSMSRICGGNVARKISDIEKQIAHENAEEQASVFGVPKELDSLDCALTQHAKLLEKKSSVMISNEDSTNTRISPSNNVKSSIEDDLPNVSKMQISGKPQIKEIKSAESPLAQAMIQSCRYIELPKIESVRKLENKSHVTPPEPPPRKYYTKHAAVATNDLKLNITSKIPNSLEKPQVPERPKIRRDFRKVDNLNLSVNHTRSNSDCQDRENSSSDVNTENSIDFIERQITSLNDQKFTQSDTSLYNENANKQLREDKYSFEKYEPFIEKFACSSQSITDCYKSGHSPRNVECLDGATHSKQMILDLKAKSSEKDKSFEKSVVNRAMMVARSIGLHSSLSKSNSSPRSNRKRNMLLAKRRNVSVKDVGSGDLEGWLIYRSRGAGGAWARAWFVLKCSSLYRFKTQDSAKADCLIVLTGFTVSPAAEVKSRKYAFKVYHTGTVFYFAADAEDSLILWLDAVSKGTLGADTNNQTIGLFSETDESDSENHKSKIKCTLESKPNLEKNSFGSLKKVVRKDIASFKDHEISGASLDRKYLKFLGARNQNMPVPTAQFRSYRRVLPTSTPKKEDSNSNSPDLQMTIAGSTFYGLSGSQSAMDMSSSSNNQDMGDYRRTTDRSIDSRNRRPDDLQSFITLEEFMLSQQNEDQQRSSTINRSLSPRATPLTGDHVHVEHRNLNNNAAYGEQIRQLNDTFLNNDTGYIYGKTNDEISRSSNAMYAHSRNTHEHTVRQVTGDCLVIARSETKGDCVSDKSYGKYTVGQKKIWDPSGSVQKRRPQEFANAQQTRHTGDSNHWRNPMSSPIANKHDSPGYSRDYEHNTHVQSSNHESYQTHDCVPSRNVGTSVIEDFKTVPKRHVRNDDYSGSSSDLASHTFEAQQRINNVTINRKGSFNLTNRHDYNSSDKHWLDSLRRGGDKKGSNYDQNRLKNVAQYQPPPITTSPFEQEGSPRLHRALFRDKCSNQSQHRLSTRSGSQSPGDSGISQSHSSFSGNSPSQTLSQSFSSVSSVSDWSPDVTTSSNISKYGSGYLSGHRGFSNSGRSSLAPPTLPYIPPPTSPPPDYPGLEYPPVFEPGTYSLSDASLLRNRNKNSQDTT</sequence>
<feature type="domain" description="PDZ" evidence="5">
    <location>
        <begin position="206"/>
        <end position="287"/>
    </location>
</feature>
<organism evidence="8">
    <name type="scientific">Camponotus floridanus</name>
    <name type="common">Florida carpenter ant</name>
    <dbReference type="NCBI Taxonomy" id="104421"/>
    <lineage>
        <taxon>Eukaryota</taxon>
        <taxon>Metazoa</taxon>
        <taxon>Ecdysozoa</taxon>
        <taxon>Arthropoda</taxon>
        <taxon>Hexapoda</taxon>
        <taxon>Insecta</taxon>
        <taxon>Pterygota</taxon>
        <taxon>Neoptera</taxon>
        <taxon>Endopterygota</taxon>
        <taxon>Hymenoptera</taxon>
        <taxon>Apocrita</taxon>
        <taxon>Aculeata</taxon>
        <taxon>Formicoidea</taxon>
        <taxon>Formicidae</taxon>
        <taxon>Formicinae</taxon>
        <taxon>Camponotus</taxon>
    </lineage>
</organism>
<dbReference type="InterPro" id="IPR011993">
    <property type="entry name" value="PH-like_dom_sf"/>
</dbReference>
<dbReference type="Gene3D" id="2.30.29.30">
    <property type="entry name" value="Pleckstrin-homology domain (PH domain)/Phosphotyrosine-binding domain (PTB)"/>
    <property type="match status" value="1"/>
</dbReference>
<dbReference type="GO" id="GO:0016301">
    <property type="term" value="F:kinase activity"/>
    <property type="evidence" value="ECO:0007669"/>
    <property type="project" value="UniProtKB-KW"/>
</dbReference>
<evidence type="ECO:0000259" key="6">
    <source>
        <dbReference type="PROSITE" id="PS51290"/>
    </source>
</evidence>
<dbReference type="PROSITE" id="PS51290">
    <property type="entry name" value="CRIC"/>
    <property type="match status" value="1"/>
</dbReference>
<keyword evidence="7" id="KW-0418">Kinase</keyword>
<feature type="compositionally biased region" description="Low complexity" evidence="2">
    <location>
        <begin position="1618"/>
        <end position="1661"/>
    </location>
</feature>
<evidence type="ECO:0000259" key="3">
    <source>
        <dbReference type="PROSITE" id="PS50003"/>
    </source>
</evidence>
<feature type="compositionally biased region" description="Basic and acidic residues" evidence="2">
    <location>
        <begin position="487"/>
        <end position="499"/>
    </location>
</feature>
<dbReference type="PROSITE" id="PS50106">
    <property type="entry name" value="PDZ"/>
    <property type="match status" value="1"/>
</dbReference>
<feature type="region of interest" description="Disordered" evidence="2">
    <location>
        <begin position="1602"/>
        <end position="1736"/>
    </location>
</feature>
<gene>
    <name evidence="7" type="ORF">EAG_06864</name>
</gene>
<feature type="region of interest" description="Disordered" evidence="2">
    <location>
        <begin position="1286"/>
        <end position="1310"/>
    </location>
</feature>
<dbReference type="CDD" id="cd06748">
    <property type="entry name" value="PDZ_CNK1_2_3-like"/>
    <property type="match status" value="1"/>
</dbReference>
<keyword evidence="7" id="KW-0808">Transferase</keyword>